<evidence type="ECO:0000313" key="3">
    <source>
        <dbReference type="Proteomes" id="UP001066276"/>
    </source>
</evidence>
<name>A0AAV7NLK4_PLEWA</name>
<accession>A0AAV7NLK4</accession>
<dbReference type="EMBL" id="JANPWB010000012">
    <property type="protein sequence ID" value="KAJ1113675.1"/>
    <property type="molecule type" value="Genomic_DNA"/>
</dbReference>
<dbReference type="Gene3D" id="3.30.70.1820">
    <property type="entry name" value="L1 transposable element, RRM domain"/>
    <property type="match status" value="1"/>
</dbReference>
<dbReference type="InterPro" id="IPR004244">
    <property type="entry name" value="Transposase_22"/>
</dbReference>
<protein>
    <submittedName>
        <fullName evidence="2">Uncharacterized protein</fullName>
    </submittedName>
</protein>
<dbReference type="AlphaFoldDB" id="A0AAV7NLK4"/>
<keyword evidence="1" id="KW-0175">Coiled coil</keyword>
<proteinExistence type="predicted"/>
<dbReference type="PANTHER" id="PTHR11505">
    <property type="entry name" value="L1 TRANSPOSABLE ELEMENT-RELATED"/>
    <property type="match status" value="1"/>
</dbReference>
<comment type="caution">
    <text evidence="2">The sequence shown here is derived from an EMBL/GenBank/DDBJ whole genome shotgun (WGS) entry which is preliminary data.</text>
</comment>
<reference evidence="2" key="1">
    <citation type="journal article" date="2022" name="bioRxiv">
        <title>Sequencing and chromosome-scale assembly of the giantPleurodeles waltlgenome.</title>
        <authorList>
            <person name="Brown T."/>
            <person name="Elewa A."/>
            <person name="Iarovenko S."/>
            <person name="Subramanian E."/>
            <person name="Araus A.J."/>
            <person name="Petzold A."/>
            <person name="Susuki M."/>
            <person name="Suzuki K.-i.T."/>
            <person name="Hayashi T."/>
            <person name="Toyoda A."/>
            <person name="Oliveira C."/>
            <person name="Osipova E."/>
            <person name="Leigh N.D."/>
            <person name="Simon A."/>
            <person name="Yun M.H."/>
        </authorList>
    </citation>
    <scope>NUCLEOTIDE SEQUENCE</scope>
    <source>
        <strain evidence="2">20211129_DDA</strain>
        <tissue evidence="2">Liver</tissue>
    </source>
</reference>
<dbReference type="Proteomes" id="UP001066276">
    <property type="component" value="Chromosome 8"/>
</dbReference>
<organism evidence="2 3">
    <name type="scientific">Pleurodeles waltl</name>
    <name type="common">Iberian ribbed newt</name>
    <dbReference type="NCBI Taxonomy" id="8319"/>
    <lineage>
        <taxon>Eukaryota</taxon>
        <taxon>Metazoa</taxon>
        <taxon>Chordata</taxon>
        <taxon>Craniata</taxon>
        <taxon>Vertebrata</taxon>
        <taxon>Euteleostomi</taxon>
        <taxon>Amphibia</taxon>
        <taxon>Batrachia</taxon>
        <taxon>Caudata</taxon>
        <taxon>Salamandroidea</taxon>
        <taxon>Salamandridae</taxon>
        <taxon>Pleurodelinae</taxon>
        <taxon>Pleurodeles</taxon>
    </lineage>
</organism>
<sequence>MEQLFSALHEDFATLKQEIAAEVKDLKRDVADLGQRVDTLEQTHDLHKEELDCHWRELLNLQDRNQELQYQLEDLENRSHCSDICIIGLPTQVVTGSGGVHGLSLPLYGPALKDLSTVLDRTHRAGGTVRSPCQVQHILTCLHYYKQREAILVAIHDQTTIEFDGHRIGLFQDLLKL</sequence>
<evidence type="ECO:0000313" key="2">
    <source>
        <dbReference type="EMBL" id="KAJ1113675.1"/>
    </source>
</evidence>
<keyword evidence="3" id="KW-1185">Reference proteome</keyword>
<evidence type="ECO:0000256" key="1">
    <source>
        <dbReference type="SAM" id="Coils"/>
    </source>
</evidence>
<feature type="coiled-coil region" evidence="1">
    <location>
        <begin position="16"/>
        <end position="78"/>
    </location>
</feature>
<gene>
    <name evidence="2" type="ORF">NDU88_001917</name>
</gene>